<keyword evidence="2" id="KW-1133">Transmembrane helix</keyword>
<evidence type="ECO:0000256" key="2">
    <source>
        <dbReference type="SAM" id="Phobius"/>
    </source>
</evidence>
<keyword evidence="2" id="KW-0812">Transmembrane</keyword>
<keyword evidence="4" id="KW-1185">Reference proteome</keyword>
<reference evidence="3 4" key="1">
    <citation type="submission" date="2018-07" db="EMBL/GenBank/DDBJ databases">
        <title>a novel species of Sphingomonas isolated from the rhizosphere soil of Araceae plant.</title>
        <authorList>
            <person name="Zhiyong W."/>
            <person name="Qinglan Z."/>
            <person name="Zhiwei F."/>
            <person name="Ding X."/>
            <person name="Gejiao W."/>
            <person name="Shixue Z."/>
        </authorList>
    </citation>
    <scope>NUCLEOTIDE SEQUENCE [LARGE SCALE GENOMIC DNA]</scope>
    <source>
        <strain evidence="3 4">WZY 27</strain>
    </source>
</reference>
<organism evidence="3 4">
    <name type="scientific">Sphingomonas aracearum</name>
    <dbReference type="NCBI Taxonomy" id="2283317"/>
    <lineage>
        <taxon>Bacteria</taxon>
        <taxon>Pseudomonadati</taxon>
        <taxon>Pseudomonadota</taxon>
        <taxon>Alphaproteobacteria</taxon>
        <taxon>Sphingomonadales</taxon>
        <taxon>Sphingomonadaceae</taxon>
        <taxon>Sphingomonas</taxon>
    </lineage>
</organism>
<name>A0A369VQ62_9SPHN</name>
<comment type="caution">
    <text evidence="3">The sequence shown here is derived from an EMBL/GenBank/DDBJ whole genome shotgun (WGS) entry which is preliminary data.</text>
</comment>
<feature type="transmembrane region" description="Helical" evidence="2">
    <location>
        <begin position="41"/>
        <end position="60"/>
    </location>
</feature>
<sequence>MMHGDNPVFGLMYGLVALSLLLLVIGAILHRRGLLTSRPAALGWAILTILPLFGAGAAVMTKHQVEQAEGVTQSGKNYPETAGPGMDLRANPQMENANGPDADATPYPAQGLPNNTQQAR</sequence>
<dbReference type="EMBL" id="QQNB01000003">
    <property type="protein sequence ID" value="RDE04528.1"/>
    <property type="molecule type" value="Genomic_DNA"/>
</dbReference>
<accession>A0A369VQ62</accession>
<proteinExistence type="predicted"/>
<dbReference type="Proteomes" id="UP000253918">
    <property type="component" value="Unassembled WGS sequence"/>
</dbReference>
<dbReference type="AlphaFoldDB" id="A0A369VQ62"/>
<dbReference type="OrthoDB" id="9994309at2"/>
<feature type="transmembrane region" description="Helical" evidence="2">
    <location>
        <begin position="12"/>
        <end position="29"/>
    </location>
</feature>
<evidence type="ECO:0000313" key="4">
    <source>
        <dbReference type="Proteomes" id="UP000253918"/>
    </source>
</evidence>
<dbReference type="RefSeq" id="WP_114688265.1">
    <property type="nucleotide sequence ID" value="NZ_QQNB01000003.1"/>
</dbReference>
<evidence type="ECO:0000313" key="3">
    <source>
        <dbReference type="EMBL" id="RDE04528.1"/>
    </source>
</evidence>
<feature type="region of interest" description="Disordered" evidence="1">
    <location>
        <begin position="64"/>
        <end position="120"/>
    </location>
</feature>
<gene>
    <name evidence="3" type="ORF">DVW87_13040</name>
</gene>
<keyword evidence="2" id="KW-0472">Membrane</keyword>
<protein>
    <submittedName>
        <fullName evidence="3">Uncharacterized protein</fullName>
    </submittedName>
</protein>
<evidence type="ECO:0000256" key="1">
    <source>
        <dbReference type="SAM" id="MobiDB-lite"/>
    </source>
</evidence>